<dbReference type="CDD" id="cd00211">
    <property type="entry name" value="PTS_IIA_fru"/>
    <property type="match status" value="1"/>
</dbReference>
<keyword evidence="1 10" id="KW-0808">Transferase</keyword>
<dbReference type="InterPro" id="IPR002178">
    <property type="entry name" value="PTS_EIIA_type-2_dom"/>
</dbReference>
<reference evidence="10 11" key="1">
    <citation type="submission" date="2020-08" db="EMBL/GenBank/DDBJ databases">
        <title>Genomic Encyclopedia of Type Strains, Phase IV (KMG-IV): sequencing the most valuable type-strain genomes for metagenomic binning, comparative biology and taxonomic classification.</title>
        <authorList>
            <person name="Goeker M."/>
        </authorList>
    </citation>
    <scope>NUCLEOTIDE SEQUENCE [LARGE SCALE GENOMIC DNA]</scope>
    <source>
        <strain evidence="10 11">DSM 25799</strain>
    </source>
</reference>
<dbReference type="AlphaFoldDB" id="A0A7W8CZI2"/>
<evidence type="ECO:0000256" key="4">
    <source>
        <dbReference type="ARBA" id="ARBA00023125"/>
    </source>
</evidence>
<proteinExistence type="predicted"/>
<dbReference type="PROSITE" id="PS00372">
    <property type="entry name" value="PTS_EIIA_TYPE_2_HIS"/>
    <property type="match status" value="1"/>
</dbReference>
<dbReference type="GO" id="GO:0003700">
    <property type="term" value="F:DNA-binding transcription factor activity"/>
    <property type="evidence" value="ECO:0007669"/>
    <property type="project" value="InterPro"/>
</dbReference>
<keyword evidence="6" id="KW-0804">Transcription</keyword>
<feature type="domain" description="PTS EIIB type-2" evidence="8">
    <location>
        <begin position="397"/>
        <end position="485"/>
    </location>
</feature>
<dbReference type="Gene3D" id="3.40.930.10">
    <property type="entry name" value="Mannitol-specific EII, Chain A"/>
    <property type="match status" value="1"/>
</dbReference>
<feature type="domain" description="PTS EIIA type-2" evidence="7">
    <location>
        <begin position="549"/>
        <end position="692"/>
    </location>
</feature>
<keyword evidence="5" id="KW-0010">Activator</keyword>
<dbReference type="PANTHER" id="PTHR30185:SF18">
    <property type="entry name" value="TRANSCRIPTIONAL REGULATOR MTLR"/>
    <property type="match status" value="1"/>
</dbReference>
<evidence type="ECO:0000256" key="2">
    <source>
        <dbReference type="ARBA" id="ARBA00022737"/>
    </source>
</evidence>
<dbReference type="RefSeq" id="WP_183328610.1">
    <property type="nucleotide sequence ID" value="NZ_JACHHK010000004.1"/>
</dbReference>
<dbReference type="Gene3D" id="1.10.1790.10">
    <property type="entry name" value="PRD domain"/>
    <property type="match status" value="2"/>
</dbReference>
<dbReference type="Gene3D" id="1.10.10.10">
    <property type="entry name" value="Winged helix-like DNA-binding domain superfamily/Winged helix DNA-binding domain"/>
    <property type="match status" value="2"/>
</dbReference>
<dbReference type="InterPro" id="IPR036634">
    <property type="entry name" value="PRD_sf"/>
</dbReference>
<dbReference type="SUPFAM" id="SSF55804">
    <property type="entry name" value="Phoshotransferase/anion transport protein"/>
    <property type="match status" value="1"/>
</dbReference>
<dbReference type="SUPFAM" id="SSF63520">
    <property type="entry name" value="PTS-regulatory domain, PRD"/>
    <property type="match status" value="2"/>
</dbReference>
<dbReference type="Pfam" id="PF00359">
    <property type="entry name" value="PTS_EIIA_2"/>
    <property type="match status" value="1"/>
</dbReference>
<sequence length="699" mass="81054">MKRRTLNLIKELSKPSDHSLSELANTYHVTERTIRNDIKAINDFLSKYGFDNISIEKNSMIHVSRDFSSCQKYLKIDNLYDYKPNQRERVIAVSCILLMESTYITISDLAEALYVSRTTITNDLVEIKRYLQSFQIILHTHQNKGLCIQNDEMAIREALLRMLTLDNDPNDLFISFLLNTVVFKHESNRSIVHNIISEIENEYHIQFTNDSFQILNDYLCLMVERNMRGMYVTEHYTSFGDEYHYAQDILRYLCQYCDIQPNEKEANALGYWTKNMLHYTLLVSNDRETIAIQVLTRKLIEYVSNDLNMDLTRDYQLYENLSNHLNSIYHESIVETTENPVIQDIRKTQKTVIQAVNNNIGIVREFFERPLSDIDIMYIVIHFCAAIERYKTTKINYNVILVCNAGIGTSQLIQAKLVKYFHVNVVGIISSYEIQSLKPNSADLLISVIPIYDAPIEFINISAYLTEDDYILIGNKLTELRLHNHTPVNLHNTEVSELGILDAIRPVLLNSVPDQAEDVYEEIKRAVRRYFNKVQPPLDNESASPFLHHLLTPDFITLDVKCEDWRSAIRKSAQSLLKFGYIENRYVASMIRSVEEYGPYIEIAPGLAIPHAGLNDGSYKIGMSMIRLSKPIPFGIEELDPVRYVVTLSSINQKNHLRALFHLLSLWQNDKFLNELDNAVTPKEANKIIEKFEYTLSDY</sequence>
<keyword evidence="3" id="KW-0805">Transcription regulation</keyword>
<keyword evidence="4" id="KW-0238">DNA-binding</keyword>
<dbReference type="InterPro" id="IPR013011">
    <property type="entry name" value="PTS_EIIB_2"/>
</dbReference>
<evidence type="ECO:0000256" key="1">
    <source>
        <dbReference type="ARBA" id="ARBA00022679"/>
    </source>
</evidence>
<dbReference type="Pfam" id="PF00874">
    <property type="entry name" value="PRD"/>
    <property type="match status" value="2"/>
</dbReference>
<dbReference type="InterPro" id="IPR011608">
    <property type="entry name" value="PRD"/>
</dbReference>
<accession>A0A7W8CZI2</accession>
<evidence type="ECO:0000256" key="3">
    <source>
        <dbReference type="ARBA" id="ARBA00023015"/>
    </source>
</evidence>
<dbReference type="InterPro" id="IPR018356">
    <property type="entry name" value="Tscrpt_reg_HTH_DeoR_CS"/>
</dbReference>
<gene>
    <name evidence="10" type="ORF">HNQ47_001339</name>
</gene>
<evidence type="ECO:0000313" key="10">
    <source>
        <dbReference type="EMBL" id="MBB5183318.1"/>
    </source>
</evidence>
<evidence type="ECO:0000256" key="6">
    <source>
        <dbReference type="ARBA" id="ARBA00023163"/>
    </source>
</evidence>
<dbReference type="InterPro" id="IPR016152">
    <property type="entry name" value="PTrfase/Anion_transptr"/>
</dbReference>
<dbReference type="InterPro" id="IPR036095">
    <property type="entry name" value="PTS_EIIB-like_sf"/>
</dbReference>
<dbReference type="Proteomes" id="UP000539953">
    <property type="component" value="Unassembled WGS sequence"/>
</dbReference>
<dbReference type="GO" id="GO:0003677">
    <property type="term" value="F:DNA binding"/>
    <property type="evidence" value="ECO:0007669"/>
    <property type="project" value="UniProtKB-KW"/>
</dbReference>
<dbReference type="PROSITE" id="PS51094">
    <property type="entry name" value="PTS_EIIA_TYPE_2"/>
    <property type="match status" value="1"/>
</dbReference>
<comment type="caution">
    <text evidence="10">The sequence shown here is derived from an EMBL/GenBank/DDBJ whole genome shotgun (WGS) entry which is preliminary data.</text>
</comment>
<dbReference type="CDD" id="cd05568">
    <property type="entry name" value="PTS_IIB_bgl_like"/>
    <property type="match status" value="1"/>
</dbReference>
<dbReference type="InterPro" id="IPR050661">
    <property type="entry name" value="BglG_antiterminators"/>
</dbReference>
<dbReference type="GO" id="GO:0009401">
    <property type="term" value="P:phosphoenolpyruvate-dependent sugar phosphotransferase system"/>
    <property type="evidence" value="ECO:0007669"/>
    <property type="project" value="InterPro"/>
</dbReference>
<dbReference type="Gene3D" id="3.40.50.2300">
    <property type="match status" value="1"/>
</dbReference>
<evidence type="ECO:0000259" key="8">
    <source>
        <dbReference type="PROSITE" id="PS51099"/>
    </source>
</evidence>
<protein>
    <submittedName>
        <fullName evidence="10">Transcriptional antiterminator/mannitol/fructose-specific phosphotransferase system IIA component (Ntr-type)</fullName>
    </submittedName>
</protein>
<dbReference type="Pfam" id="PF08279">
    <property type="entry name" value="HTH_11"/>
    <property type="match status" value="1"/>
</dbReference>
<dbReference type="PROSITE" id="PS51372">
    <property type="entry name" value="PRD_2"/>
    <property type="match status" value="1"/>
</dbReference>
<evidence type="ECO:0000313" key="11">
    <source>
        <dbReference type="Proteomes" id="UP000539953"/>
    </source>
</evidence>
<dbReference type="EMBL" id="JACHHK010000004">
    <property type="protein sequence ID" value="MBB5183318.1"/>
    <property type="molecule type" value="Genomic_DNA"/>
</dbReference>
<dbReference type="InterPro" id="IPR036388">
    <property type="entry name" value="WH-like_DNA-bd_sf"/>
</dbReference>
<dbReference type="PROSITE" id="PS51099">
    <property type="entry name" value="PTS_EIIB_TYPE_2"/>
    <property type="match status" value="1"/>
</dbReference>
<keyword evidence="11" id="KW-1185">Reference proteome</keyword>
<name>A0A7W8CZI2_9FIRM</name>
<dbReference type="InterPro" id="IPR007737">
    <property type="entry name" value="Mga_HTH"/>
</dbReference>
<keyword evidence="2" id="KW-0677">Repeat</keyword>
<evidence type="ECO:0000256" key="5">
    <source>
        <dbReference type="ARBA" id="ARBA00023159"/>
    </source>
</evidence>
<evidence type="ECO:0000259" key="7">
    <source>
        <dbReference type="PROSITE" id="PS51094"/>
    </source>
</evidence>
<dbReference type="InterPro" id="IPR013196">
    <property type="entry name" value="HTH_11"/>
</dbReference>
<dbReference type="GO" id="GO:0008982">
    <property type="term" value="F:protein-N(PI)-phosphohistidine-sugar phosphotransferase activity"/>
    <property type="evidence" value="ECO:0007669"/>
    <property type="project" value="InterPro"/>
</dbReference>
<feature type="domain" description="PRD" evidence="9">
    <location>
        <begin position="287"/>
        <end position="393"/>
    </location>
</feature>
<dbReference type="SUPFAM" id="SSF52794">
    <property type="entry name" value="PTS system IIB component-like"/>
    <property type="match status" value="1"/>
</dbReference>
<dbReference type="PROSITE" id="PS00894">
    <property type="entry name" value="HTH_DEOR_1"/>
    <property type="match status" value="1"/>
</dbReference>
<evidence type="ECO:0000259" key="9">
    <source>
        <dbReference type="PROSITE" id="PS51372"/>
    </source>
</evidence>
<organism evidence="10 11">
    <name type="scientific">Catenisphaera adipataccumulans</name>
    <dbReference type="NCBI Taxonomy" id="700500"/>
    <lineage>
        <taxon>Bacteria</taxon>
        <taxon>Bacillati</taxon>
        <taxon>Bacillota</taxon>
        <taxon>Erysipelotrichia</taxon>
        <taxon>Erysipelotrichales</taxon>
        <taxon>Erysipelotrichaceae</taxon>
        <taxon>Catenisphaera</taxon>
    </lineage>
</organism>
<dbReference type="Pfam" id="PF05043">
    <property type="entry name" value="Mga"/>
    <property type="match status" value="1"/>
</dbReference>
<dbReference type="PANTHER" id="PTHR30185">
    <property type="entry name" value="CRYPTIC BETA-GLUCOSIDE BGL OPERON ANTITERMINATOR"/>
    <property type="match status" value="1"/>
</dbReference>